<protein>
    <recommendedName>
        <fullName evidence="3">F-box domain-containing protein</fullName>
    </recommendedName>
</protein>
<dbReference type="AlphaFoldDB" id="A0A9P6JL94"/>
<dbReference type="Gene3D" id="3.80.10.10">
    <property type="entry name" value="Ribonuclease Inhibitor"/>
    <property type="match status" value="1"/>
</dbReference>
<keyword evidence="2" id="KW-1185">Reference proteome</keyword>
<proteinExistence type="predicted"/>
<dbReference type="InterPro" id="IPR032675">
    <property type="entry name" value="LRR_dom_sf"/>
</dbReference>
<name>A0A9P6JL94_9AGAR</name>
<dbReference type="EMBL" id="MU157897">
    <property type="protein sequence ID" value="KAF9524525.1"/>
    <property type="molecule type" value="Genomic_DNA"/>
</dbReference>
<comment type="caution">
    <text evidence="1">The sequence shown here is derived from an EMBL/GenBank/DDBJ whole genome shotgun (WGS) entry which is preliminary data.</text>
</comment>
<evidence type="ECO:0000313" key="1">
    <source>
        <dbReference type="EMBL" id="KAF9524525.1"/>
    </source>
</evidence>
<sequence length="549" mass="62722">MHRALLIPEILRLIIRHLHPTSDKGFENPSVGFAGMLVRPLSKKAARSLVRTSLACKLFLDHALDYLWWFMDDLTPLFRLLSAFKPARNRAKASLIKGVIPPNELQRFNSYACRIRGYHMKIQEPFHPLAITRILRECDRPYLLPALQCLLVHEPANNLYSFIPPSLQYLSASGGSNDSSEELQRYLDLSSLPCIPPILRHLTITSNLTAHCFMAITQLTCLENLSLNQLPAPEGTILNVDLSLIFQMPSWNTLRELRLGEFIRFASPSSSWKGLDTLSFSALKILDITTGAPTIRVLNTLLRSIFLLRLEYLVIRVPPIRHHLDDAERKHWLQFFRVLPEITSRRLTTLKFISIEAHQEPIYWSSLNLSLQDIPDVGRLTSFEVAIPLISCISTSCLKYLVSRWPELTSLKLGSVQLSDLDLHALSFIAQNLPHLRRLAIGLGSEAIIDHLHFPDLEHGLVDLELTLLNTPPPEDLFLLLDELFPTLELYTFQTSGSDFQEEWDDVEDSLHYLKKERENEREDEAAFYEFIMSRGGLARVHALAQLLY</sequence>
<reference evidence="1" key="1">
    <citation type="submission" date="2020-11" db="EMBL/GenBank/DDBJ databases">
        <authorList>
            <consortium name="DOE Joint Genome Institute"/>
            <person name="Ahrendt S."/>
            <person name="Riley R."/>
            <person name="Andreopoulos W."/>
            <person name="Labutti K."/>
            <person name="Pangilinan J."/>
            <person name="Ruiz-Duenas F.J."/>
            <person name="Barrasa J.M."/>
            <person name="Sanchez-Garcia M."/>
            <person name="Camarero S."/>
            <person name="Miyauchi S."/>
            <person name="Serrano A."/>
            <person name="Linde D."/>
            <person name="Babiker R."/>
            <person name="Drula E."/>
            <person name="Ayuso-Fernandez I."/>
            <person name="Pacheco R."/>
            <person name="Padilla G."/>
            <person name="Ferreira P."/>
            <person name="Barriuso J."/>
            <person name="Kellner H."/>
            <person name="Castanera R."/>
            <person name="Alfaro M."/>
            <person name="Ramirez L."/>
            <person name="Pisabarro A.G."/>
            <person name="Kuo A."/>
            <person name="Tritt A."/>
            <person name="Lipzen A."/>
            <person name="He G."/>
            <person name="Yan M."/>
            <person name="Ng V."/>
            <person name="Cullen D."/>
            <person name="Martin F."/>
            <person name="Rosso M.-N."/>
            <person name="Henrissat B."/>
            <person name="Hibbett D."/>
            <person name="Martinez A.T."/>
            <person name="Grigoriev I.V."/>
        </authorList>
    </citation>
    <scope>NUCLEOTIDE SEQUENCE</scope>
    <source>
        <strain evidence="1">CBS 506.95</strain>
    </source>
</reference>
<evidence type="ECO:0008006" key="3">
    <source>
        <dbReference type="Google" id="ProtNLM"/>
    </source>
</evidence>
<organism evidence="1 2">
    <name type="scientific">Crepidotus variabilis</name>
    <dbReference type="NCBI Taxonomy" id="179855"/>
    <lineage>
        <taxon>Eukaryota</taxon>
        <taxon>Fungi</taxon>
        <taxon>Dikarya</taxon>
        <taxon>Basidiomycota</taxon>
        <taxon>Agaricomycotina</taxon>
        <taxon>Agaricomycetes</taxon>
        <taxon>Agaricomycetidae</taxon>
        <taxon>Agaricales</taxon>
        <taxon>Agaricineae</taxon>
        <taxon>Crepidotaceae</taxon>
        <taxon>Crepidotus</taxon>
    </lineage>
</organism>
<gene>
    <name evidence="1" type="ORF">CPB83DRAFT_861066</name>
</gene>
<accession>A0A9P6JL94</accession>
<dbReference type="OrthoDB" id="2631350at2759"/>
<evidence type="ECO:0000313" key="2">
    <source>
        <dbReference type="Proteomes" id="UP000807306"/>
    </source>
</evidence>
<dbReference type="Proteomes" id="UP000807306">
    <property type="component" value="Unassembled WGS sequence"/>
</dbReference>